<feature type="domain" description="Clp R" evidence="2">
    <location>
        <begin position="2"/>
        <end position="188"/>
    </location>
</feature>
<dbReference type="InterPro" id="IPR004176">
    <property type="entry name" value="Clp_R_N"/>
</dbReference>
<dbReference type="EMBL" id="LFXA01000002">
    <property type="protein sequence ID" value="KNB53542.1"/>
    <property type="molecule type" value="Genomic_DNA"/>
</dbReference>
<gene>
    <name evidence="3" type="ORF">AC230_02500</name>
</gene>
<comment type="caution">
    <text evidence="3">The sequence shown here is derived from an EMBL/GenBank/DDBJ whole genome shotgun (WGS) entry which is preliminary data.</text>
</comment>
<evidence type="ECO:0000313" key="3">
    <source>
        <dbReference type="EMBL" id="KNB53542.1"/>
    </source>
</evidence>
<dbReference type="InterPro" id="IPR036628">
    <property type="entry name" value="Clp_N_dom_sf"/>
</dbReference>
<evidence type="ECO:0000313" key="4">
    <source>
        <dbReference type="Proteomes" id="UP000037288"/>
    </source>
</evidence>
<evidence type="ECO:0000259" key="2">
    <source>
        <dbReference type="PROSITE" id="PS51903"/>
    </source>
</evidence>
<dbReference type="STRING" id="1678637.AC230_02500"/>
<dbReference type="OrthoDB" id="3628183at2"/>
<organism evidence="3 4">
    <name type="scientific">Streptomyces caatingaensis</name>
    <dbReference type="NCBI Taxonomy" id="1678637"/>
    <lineage>
        <taxon>Bacteria</taxon>
        <taxon>Bacillati</taxon>
        <taxon>Actinomycetota</taxon>
        <taxon>Actinomycetes</taxon>
        <taxon>Kitasatosporales</taxon>
        <taxon>Streptomycetaceae</taxon>
        <taxon>Streptomyces</taxon>
    </lineage>
</organism>
<protein>
    <recommendedName>
        <fullName evidence="2">Clp R domain-containing protein</fullName>
    </recommendedName>
</protein>
<name>A0A0K9XLJ0_9ACTN</name>
<dbReference type="Gene3D" id="1.10.1780.10">
    <property type="entry name" value="Clp, N-terminal domain"/>
    <property type="match status" value="2"/>
</dbReference>
<sequence length="189" mass="19722">MFERFTEEARATVVAAQEEARLLRHASIGAEHLLLALATRAGTPVAATLARFGVTPDACRTAISPPEALDEADAEALRLLGIDLHAVRERAETAFGRGALDRPPAAPRSPLLRRAGISARLPFGASAKRALRLALREAVGLRSGVIGAEHVLLGVTALDDPAVVGLLRRLGTSPAAVRSALLSGLRPAA</sequence>
<proteinExistence type="predicted"/>
<dbReference type="SUPFAM" id="SSF81923">
    <property type="entry name" value="Double Clp-N motif"/>
    <property type="match status" value="1"/>
</dbReference>
<evidence type="ECO:0000256" key="1">
    <source>
        <dbReference type="PROSITE-ProRule" id="PRU01251"/>
    </source>
</evidence>
<accession>A0A0K9XLJ0</accession>
<dbReference type="Pfam" id="PF02861">
    <property type="entry name" value="Clp_N"/>
    <property type="match status" value="1"/>
</dbReference>
<dbReference type="AlphaFoldDB" id="A0A0K9XLJ0"/>
<reference evidence="4" key="1">
    <citation type="submission" date="2015-07" db="EMBL/GenBank/DDBJ databases">
        <title>Draft genome sequence of Streptomyces sp. CMAA 1322, a bacterium isolated from Caatinga biome, from dry forest semiarid of Brazil.</title>
        <authorList>
            <person name="Santos S.N."/>
            <person name="Gacesa R."/>
            <person name="Taketani R.G."/>
            <person name="Long P.F."/>
            <person name="Melo I.S."/>
        </authorList>
    </citation>
    <scope>NUCLEOTIDE SEQUENCE [LARGE SCALE GENOMIC DNA]</scope>
    <source>
        <strain evidence="4">CMAA 1322</strain>
    </source>
</reference>
<dbReference type="PATRIC" id="fig|1678637.3.peg.544"/>
<dbReference type="RefSeq" id="WP_053160947.1">
    <property type="nucleotide sequence ID" value="NZ_LFXA01000002.1"/>
</dbReference>
<dbReference type="PROSITE" id="PS51903">
    <property type="entry name" value="CLP_R"/>
    <property type="match status" value="1"/>
</dbReference>
<keyword evidence="4" id="KW-1185">Reference proteome</keyword>
<dbReference type="Proteomes" id="UP000037288">
    <property type="component" value="Unassembled WGS sequence"/>
</dbReference>
<keyword evidence="1" id="KW-0677">Repeat</keyword>